<sequence length="105" mass="11473">MALYMGTMEEGSSRASVLKSTGILVMNPPSSTEEGTPVEVAMPGLLAMTNSLVETYTNAFYTSLGTLVRMAMERGQPFNLLKRTVNFAIDSIRNVDDRFPGAYLE</sequence>
<evidence type="ECO:0000313" key="1">
    <source>
        <dbReference type="EMBL" id="KAJ6850618.1"/>
    </source>
</evidence>
<reference evidence="1" key="1">
    <citation type="journal article" date="2023" name="GigaByte">
        <title>Genome assembly of the bearded iris, Iris pallida Lam.</title>
        <authorList>
            <person name="Bruccoleri R.E."/>
            <person name="Oakeley E.J."/>
            <person name="Faust A.M.E."/>
            <person name="Altorfer M."/>
            <person name="Dessus-Babus S."/>
            <person name="Burckhardt D."/>
            <person name="Oertli M."/>
            <person name="Naumann U."/>
            <person name="Petersen F."/>
            <person name="Wong J."/>
        </authorList>
    </citation>
    <scope>NUCLEOTIDE SEQUENCE</scope>
    <source>
        <strain evidence="1">GSM-AAB239-AS_SAM_17_03QT</strain>
    </source>
</reference>
<accession>A0AAX6IC23</accession>
<organism evidence="1 2">
    <name type="scientific">Iris pallida</name>
    <name type="common">Sweet iris</name>
    <dbReference type="NCBI Taxonomy" id="29817"/>
    <lineage>
        <taxon>Eukaryota</taxon>
        <taxon>Viridiplantae</taxon>
        <taxon>Streptophyta</taxon>
        <taxon>Embryophyta</taxon>
        <taxon>Tracheophyta</taxon>
        <taxon>Spermatophyta</taxon>
        <taxon>Magnoliopsida</taxon>
        <taxon>Liliopsida</taxon>
        <taxon>Asparagales</taxon>
        <taxon>Iridaceae</taxon>
        <taxon>Iridoideae</taxon>
        <taxon>Irideae</taxon>
        <taxon>Iris</taxon>
    </lineage>
</organism>
<dbReference type="EMBL" id="JANAVB010002795">
    <property type="protein sequence ID" value="KAJ6850618.1"/>
    <property type="molecule type" value="Genomic_DNA"/>
</dbReference>
<evidence type="ECO:0000313" key="2">
    <source>
        <dbReference type="Proteomes" id="UP001140949"/>
    </source>
</evidence>
<gene>
    <name evidence="1" type="ORF">M6B38_263850</name>
</gene>
<protein>
    <submittedName>
        <fullName evidence="1">Uncharacterized protein</fullName>
    </submittedName>
</protein>
<dbReference type="Proteomes" id="UP001140949">
    <property type="component" value="Unassembled WGS sequence"/>
</dbReference>
<dbReference type="AlphaFoldDB" id="A0AAX6IC23"/>
<name>A0AAX6IC23_IRIPA</name>
<comment type="caution">
    <text evidence="1">The sequence shown here is derived from an EMBL/GenBank/DDBJ whole genome shotgun (WGS) entry which is preliminary data.</text>
</comment>
<keyword evidence="2" id="KW-1185">Reference proteome</keyword>
<reference evidence="1" key="2">
    <citation type="submission" date="2023-04" db="EMBL/GenBank/DDBJ databases">
        <authorList>
            <person name="Bruccoleri R.E."/>
            <person name="Oakeley E.J."/>
            <person name="Faust A.-M."/>
            <person name="Dessus-Babus S."/>
            <person name="Altorfer M."/>
            <person name="Burckhardt D."/>
            <person name="Oertli M."/>
            <person name="Naumann U."/>
            <person name="Petersen F."/>
            <person name="Wong J."/>
        </authorList>
    </citation>
    <scope>NUCLEOTIDE SEQUENCE</scope>
    <source>
        <strain evidence="1">GSM-AAB239-AS_SAM_17_03QT</strain>
        <tissue evidence="1">Leaf</tissue>
    </source>
</reference>
<proteinExistence type="predicted"/>